<dbReference type="PANTHER" id="PTHR23389">
    <property type="entry name" value="CHROMOSOME TRANSMISSION FIDELITY FACTOR 18"/>
    <property type="match status" value="1"/>
</dbReference>
<feature type="compositionally biased region" description="Low complexity" evidence="1">
    <location>
        <begin position="15"/>
        <end position="27"/>
    </location>
</feature>
<proteinExistence type="predicted"/>
<dbReference type="InParanoid" id="A0A6J1X0I6"/>
<dbReference type="Proteomes" id="UP001652740">
    <property type="component" value="Unplaced"/>
</dbReference>
<dbReference type="InterPro" id="IPR027417">
    <property type="entry name" value="P-loop_NTPase"/>
</dbReference>
<dbReference type="GO" id="GO:0003677">
    <property type="term" value="F:DNA binding"/>
    <property type="evidence" value="ECO:0007669"/>
    <property type="project" value="TreeGrafter"/>
</dbReference>
<dbReference type="GO" id="GO:0016887">
    <property type="term" value="F:ATP hydrolysis activity"/>
    <property type="evidence" value="ECO:0007669"/>
    <property type="project" value="InterPro"/>
</dbReference>
<dbReference type="SUPFAM" id="SSF52540">
    <property type="entry name" value="P-loop containing nucleoside triphosphate hydrolases"/>
    <property type="match status" value="1"/>
</dbReference>
<dbReference type="GO" id="GO:0061860">
    <property type="term" value="F:DNA clamp unloader activity"/>
    <property type="evidence" value="ECO:0007669"/>
    <property type="project" value="TreeGrafter"/>
</dbReference>
<evidence type="ECO:0000313" key="4">
    <source>
        <dbReference type="RefSeq" id="XP_026762491.2"/>
    </source>
</evidence>
<dbReference type="GO" id="GO:0005634">
    <property type="term" value="C:nucleus"/>
    <property type="evidence" value="ECO:0007669"/>
    <property type="project" value="TreeGrafter"/>
</dbReference>
<feature type="compositionally biased region" description="Polar residues" evidence="1">
    <location>
        <begin position="1"/>
        <end position="14"/>
    </location>
</feature>
<feature type="region of interest" description="Disordered" evidence="1">
    <location>
        <begin position="1"/>
        <end position="30"/>
    </location>
</feature>
<accession>A0A6J1X0I6</accession>
<dbReference type="Pfam" id="PF13401">
    <property type="entry name" value="AAA_22"/>
    <property type="match status" value="1"/>
</dbReference>
<name>A0A6J1X0I6_GALME</name>
<dbReference type="KEGG" id="gmw:113521222"/>
<dbReference type="SMART" id="SM00382">
    <property type="entry name" value="AAA"/>
    <property type="match status" value="1"/>
</dbReference>
<reference evidence="4" key="1">
    <citation type="submission" date="2025-08" db="UniProtKB">
        <authorList>
            <consortium name="RefSeq"/>
        </authorList>
    </citation>
    <scope>IDENTIFICATION</scope>
    <source>
        <tissue evidence="4">Whole larvae</tissue>
    </source>
</reference>
<dbReference type="RefSeq" id="XP_026762491.2">
    <property type="nucleotide sequence ID" value="XM_026906690.3"/>
</dbReference>
<dbReference type="InterPro" id="IPR003593">
    <property type="entry name" value="AAA+_ATPase"/>
</dbReference>
<evidence type="ECO:0000313" key="3">
    <source>
        <dbReference type="Proteomes" id="UP001652740"/>
    </source>
</evidence>
<sequence>MSSLLLQNGNVNKLKSSPFKSNNCSSNKKSRHVLKAKENVLKYKCNRALKKKLKKYKLRHDGKEDPDVLDVSNTLIKLLKIKSPNSSSKQNCLEDICEFGEIYPKNYLFKMGKRKVTVKSKETLVNTDTTILNVLEEKTICSSISDTKVVTQRNAFKLMMDSRNKSIGSNSPGKEKPVDEIVLQEHFDKKSIKAKRKLILQKMAESKGSLEKKDLEEYQEHCIKKKLEKRAERFKNMITNKANNLKTDKKYQDFKSKDLKILPSSSEITHERNNISHTEEPITLISIFNDSVNNKSTSHKHTTKEDEEFIKKLSPSLKKKENMLCYFNKLQKDSPVDIKSNFDFESVDNKYIKVKFDTKSKKKTKKGKLSLKKVDTNEGVGNKNDLNKSNDCNEHEIKANVDEVLACGNNKEGRKRKRIEKITCNPEAHSPNYSNELNGLRPKRVIKKPVKYIDDIELFSSDEELHIFTPKKKKTIDNKNKSKTLTKSYHEPKEKISTEMSQNTIELKIEKKTVTESNSQKKSTKLAPIFTCKLQNDPAVIEAKHKFLHSGVPDKLKNKIKQQNKINVGSLIFPTVVHVQQTIVPVSVSSTPLIVNSIESDFSDDLYETCEDNLFKNLLDIGNGLRNRVLSSVSKNDKWITLENIKQTFPKFPVYRTYRLLKDKSKGLLKECGYPDLDNSIEVINGIVEINNDNLDKLNWTSKYRALSAKQVVGNSEAIKELKKWLVVWTENEVKSKKAYVESDSDFYHSETDSKDSMKSSNNILIVTGPIGSGKTTSVYAVAAELAIKVIEVNASSKRTGKIMLQDLQEATQSHKVNRGKGSLENLQKSQDTLYNEKNIKRKGRKKKILQNRKKNTECNQKNEVLSQKEQQVGSQELTRTESSLILIDDADIVFEQDDGFCSAIMQLIQCSKRPVILITSSTSCLHLQRFLQFAKIINMRPLSPKILGTWLDIMCLADSGLCWPGTGAKFLDFFKGDIRKTINSLQFYITSQAQEMKIDKQPDSQNSDSIVNIDDENSSMSWADSEVQEEKSTLHFNSNDNVWKSFLREQSSLLNFGYPIQSFNIWWSLSYLYEILSNSKCTTHGTEISIKTSEYMKNNILNLDIIAKINDALSISDYCDRFTFSKTANILSQPWYSAESDSVSEQENFQTYNKNYEVIDEISHKLITGYITTTQKRNECVITFDIDYPDMTILRKRNKTILQHNTIASYLNPSSVLDRKALALDYWPACRSVCRIEKSKTENNLKRNNRFCHYLKSLNILCKNDYFDDLSNSLNTKRST</sequence>
<dbReference type="InterPro" id="IPR049945">
    <property type="entry name" value="AAA_22"/>
</dbReference>
<protein>
    <submittedName>
        <fullName evidence="4">Enhanced level of genomic instability 1</fullName>
    </submittedName>
</protein>
<feature type="domain" description="AAA+ ATPase" evidence="2">
    <location>
        <begin position="761"/>
        <end position="944"/>
    </location>
</feature>
<dbReference type="GeneID" id="113521222"/>
<keyword evidence="3" id="KW-1185">Reference proteome</keyword>
<evidence type="ECO:0000256" key="1">
    <source>
        <dbReference type="SAM" id="MobiDB-lite"/>
    </source>
</evidence>
<evidence type="ECO:0000259" key="2">
    <source>
        <dbReference type="SMART" id="SM00382"/>
    </source>
</evidence>
<dbReference type="PANTHER" id="PTHR23389:SF21">
    <property type="entry name" value="ATPASE FAMILY AAA DOMAIN-CONTAINING PROTEIN 5"/>
    <property type="match status" value="1"/>
</dbReference>
<dbReference type="Gene3D" id="3.40.50.300">
    <property type="entry name" value="P-loop containing nucleotide triphosphate hydrolases"/>
    <property type="match status" value="1"/>
</dbReference>
<organism evidence="3 4">
    <name type="scientific">Galleria mellonella</name>
    <name type="common">Greater wax moth</name>
    <dbReference type="NCBI Taxonomy" id="7137"/>
    <lineage>
        <taxon>Eukaryota</taxon>
        <taxon>Metazoa</taxon>
        <taxon>Ecdysozoa</taxon>
        <taxon>Arthropoda</taxon>
        <taxon>Hexapoda</taxon>
        <taxon>Insecta</taxon>
        <taxon>Pterygota</taxon>
        <taxon>Neoptera</taxon>
        <taxon>Endopterygota</taxon>
        <taxon>Lepidoptera</taxon>
        <taxon>Glossata</taxon>
        <taxon>Ditrysia</taxon>
        <taxon>Pyraloidea</taxon>
        <taxon>Pyralidae</taxon>
        <taxon>Galleriinae</taxon>
        <taxon>Galleria</taxon>
    </lineage>
</organism>
<dbReference type="FunCoup" id="A0A6J1X0I6">
    <property type="interactions" value="140"/>
</dbReference>
<gene>
    <name evidence="4" type="primary">LOC113521222</name>
</gene>